<accession>A0AAQ4E2I2</accession>
<organism evidence="2 3">
    <name type="scientific">Amblyomma americanum</name>
    <name type="common">Lone star tick</name>
    <dbReference type="NCBI Taxonomy" id="6943"/>
    <lineage>
        <taxon>Eukaryota</taxon>
        <taxon>Metazoa</taxon>
        <taxon>Ecdysozoa</taxon>
        <taxon>Arthropoda</taxon>
        <taxon>Chelicerata</taxon>
        <taxon>Arachnida</taxon>
        <taxon>Acari</taxon>
        <taxon>Parasitiformes</taxon>
        <taxon>Ixodida</taxon>
        <taxon>Ixodoidea</taxon>
        <taxon>Ixodidae</taxon>
        <taxon>Amblyomminae</taxon>
        <taxon>Amblyomma</taxon>
    </lineage>
</organism>
<feature type="region of interest" description="Disordered" evidence="1">
    <location>
        <begin position="1"/>
        <end position="27"/>
    </location>
</feature>
<evidence type="ECO:0000313" key="3">
    <source>
        <dbReference type="Proteomes" id="UP001321473"/>
    </source>
</evidence>
<protein>
    <submittedName>
        <fullName evidence="2">Uncharacterized protein</fullName>
    </submittedName>
</protein>
<feature type="non-terminal residue" evidence="2">
    <location>
        <position position="1"/>
    </location>
</feature>
<reference evidence="2 3" key="1">
    <citation type="journal article" date="2023" name="Arcadia Sci">
        <title>De novo assembly of a long-read Amblyomma americanum tick genome.</title>
        <authorList>
            <person name="Chou S."/>
            <person name="Poskanzer K.E."/>
            <person name="Rollins M."/>
            <person name="Thuy-Boun P.S."/>
        </authorList>
    </citation>
    <scope>NUCLEOTIDE SEQUENCE [LARGE SCALE GENOMIC DNA]</scope>
    <source>
        <strain evidence="2">F_SG_1</strain>
        <tissue evidence="2">Salivary glands</tissue>
    </source>
</reference>
<feature type="compositionally biased region" description="Polar residues" evidence="1">
    <location>
        <begin position="1"/>
        <end position="13"/>
    </location>
</feature>
<dbReference type="EMBL" id="JARKHS020023287">
    <property type="protein sequence ID" value="KAK8768922.1"/>
    <property type="molecule type" value="Genomic_DNA"/>
</dbReference>
<evidence type="ECO:0000256" key="1">
    <source>
        <dbReference type="SAM" id="MobiDB-lite"/>
    </source>
</evidence>
<gene>
    <name evidence="2" type="ORF">V5799_014612</name>
</gene>
<dbReference type="AlphaFoldDB" id="A0AAQ4E2I2"/>
<comment type="caution">
    <text evidence="2">The sequence shown here is derived from an EMBL/GenBank/DDBJ whole genome shotgun (WGS) entry which is preliminary data.</text>
</comment>
<name>A0AAQ4E2I2_AMBAM</name>
<keyword evidence="3" id="KW-1185">Reference proteome</keyword>
<sequence>GDSGGSPASQRSNPTEKKPPAKPQHAKTVQTVLKKGCWLTVGMNVFVCNELVISDGILLTSPYRAPWLSADVSSHHSILNDIVASGNQYIQV</sequence>
<evidence type="ECO:0000313" key="2">
    <source>
        <dbReference type="EMBL" id="KAK8768922.1"/>
    </source>
</evidence>
<dbReference type="Proteomes" id="UP001321473">
    <property type="component" value="Unassembled WGS sequence"/>
</dbReference>
<proteinExistence type="predicted"/>